<dbReference type="EMBL" id="GBXM01052954">
    <property type="protein sequence ID" value="JAH55623.1"/>
    <property type="molecule type" value="Transcribed_RNA"/>
</dbReference>
<accession>A0A0E9TSA2</accession>
<name>A0A0E9TSA2_ANGAN</name>
<protein>
    <submittedName>
        <fullName evidence="1">Uncharacterized protein</fullName>
    </submittedName>
</protein>
<proteinExistence type="predicted"/>
<evidence type="ECO:0000313" key="1">
    <source>
        <dbReference type="EMBL" id="JAH55623.1"/>
    </source>
</evidence>
<sequence length="25" mass="2621">MGGHRPIGALVQDPSIASRLIPVVH</sequence>
<reference evidence="1" key="2">
    <citation type="journal article" date="2015" name="Fish Shellfish Immunol.">
        <title>Early steps in the European eel (Anguilla anguilla)-Vibrio vulnificus interaction in the gills: Role of the RtxA13 toxin.</title>
        <authorList>
            <person name="Callol A."/>
            <person name="Pajuelo D."/>
            <person name="Ebbesson L."/>
            <person name="Teles M."/>
            <person name="MacKenzie S."/>
            <person name="Amaro C."/>
        </authorList>
    </citation>
    <scope>NUCLEOTIDE SEQUENCE</scope>
</reference>
<organism evidence="1">
    <name type="scientific">Anguilla anguilla</name>
    <name type="common">European freshwater eel</name>
    <name type="synonym">Muraena anguilla</name>
    <dbReference type="NCBI Taxonomy" id="7936"/>
    <lineage>
        <taxon>Eukaryota</taxon>
        <taxon>Metazoa</taxon>
        <taxon>Chordata</taxon>
        <taxon>Craniata</taxon>
        <taxon>Vertebrata</taxon>
        <taxon>Euteleostomi</taxon>
        <taxon>Actinopterygii</taxon>
        <taxon>Neopterygii</taxon>
        <taxon>Teleostei</taxon>
        <taxon>Anguilliformes</taxon>
        <taxon>Anguillidae</taxon>
        <taxon>Anguilla</taxon>
    </lineage>
</organism>
<dbReference type="AlphaFoldDB" id="A0A0E9TSA2"/>
<reference evidence="1" key="1">
    <citation type="submission" date="2014-11" db="EMBL/GenBank/DDBJ databases">
        <authorList>
            <person name="Amaro Gonzalez C."/>
        </authorList>
    </citation>
    <scope>NUCLEOTIDE SEQUENCE</scope>
</reference>